<evidence type="ECO:0000256" key="1">
    <source>
        <dbReference type="PIRNR" id="PIRNR012524"/>
    </source>
</evidence>
<feature type="domain" description="Conserved virulence factor B-like winged helix" evidence="3">
    <location>
        <begin position="219"/>
        <end position="275"/>
    </location>
</feature>
<dbReference type="EMBL" id="DVNA01000087">
    <property type="protein sequence ID" value="HIU54899.1"/>
    <property type="molecule type" value="Genomic_DNA"/>
</dbReference>
<dbReference type="InterPro" id="IPR040764">
    <property type="entry name" value="CvfB_WH"/>
</dbReference>
<accession>A0A9D1M762</accession>
<reference evidence="4" key="2">
    <citation type="journal article" date="2021" name="PeerJ">
        <title>Extensive microbial diversity within the chicken gut microbiome revealed by metagenomics and culture.</title>
        <authorList>
            <person name="Gilroy R."/>
            <person name="Ravi A."/>
            <person name="Getino M."/>
            <person name="Pursley I."/>
            <person name="Horton D.L."/>
            <person name="Alikhan N.F."/>
            <person name="Baker D."/>
            <person name="Gharbi K."/>
            <person name="Hall N."/>
            <person name="Watson M."/>
            <person name="Adriaenssens E.M."/>
            <person name="Foster-Nyarko E."/>
            <person name="Jarju S."/>
            <person name="Secka A."/>
            <person name="Antonio M."/>
            <person name="Oren A."/>
            <person name="Chaudhuri R.R."/>
            <person name="La Ragione R."/>
            <person name="Hildebrand F."/>
            <person name="Pallen M.J."/>
        </authorList>
    </citation>
    <scope>NUCLEOTIDE SEQUENCE</scope>
    <source>
        <strain evidence="4">CHK158-818</strain>
    </source>
</reference>
<gene>
    <name evidence="4" type="ORF">IAB03_03710</name>
</gene>
<dbReference type="InterPro" id="IPR036388">
    <property type="entry name" value="WH-like_DNA-bd_sf"/>
</dbReference>
<organism evidence="4 5">
    <name type="scientific">Candidatus Gallibacteroides avistercoris</name>
    <dbReference type="NCBI Taxonomy" id="2840833"/>
    <lineage>
        <taxon>Bacteria</taxon>
        <taxon>Pseudomonadati</taxon>
        <taxon>Bacteroidota</taxon>
        <taxon>Bacteroidia</taxon>
        <taxon>Bacteroidales</taxon>
        <taxon>Bacteroidaceae</taxon>
        <taxon>Bacteroidaceae incertae sedis</taxon>
        <taxon>Candidatus Gallibacteroides</taxon>
    </lineage>
</organism>
<feature type="domain" description="Conserved virulence factor B first S1" evidence="2">
    <location>
        <begin position="4"/>
        <end position="64"/>
    </location>
</feature>
<dbReference type="PANTHER" id="PTHR37296">
    <property type="entry name" value="CONSERVED VIRULENCE FACTOR B"/>
    <property type="match status" value="1"/>
</dbReference>
<evidence type="ECO:0000313" key="5">
    <source>
        <dbReference type="Proteomes" id="UP000824112"/>
    </source>
</evidence>
<protein>
    <submittedName>
        <fullName evidence="4">GntR family transcriptional regulator</fullName>
    </submittedName>
</protein>
<dbReference type="InterPro" id="IPR014464">
    <property type="entry name" value="CvfB_fam"/>
</dbReference>
<feature type="domain" description="Conserved virulence factor B first S1" evidence="2">
    <location>
        <begin position="71"/>
        <end position="129"/>
    </location>
</feature>
<evidence type="ECO:0000259" key="3">
    <source>
        <dbReference type="Pfam" id="PF17783"/>
    </source>
</evidence>
<evidence type="ECO:0000313" key="4">
    <source>
        <dbReference type="EMBL" id="HIU54899.1"/>
    </source>
</evidence>
<dbReference type="AlphaFoldDB" id="A0A9D1M762"/>
<dbReference type="Gene3D" id="1.10.10.10">
    <property type="entry name" value="Winged helix-like DNA-binding domain superfamily/Winged helix DNA-binding domain"/>
    <property type="match status" value="1"/>
</dbReference>
<dbReference type="Pfam" id="PF17783">
    <property type="entry name" value="WHD_CvfB"/>
    <property type="match status" value="1"/>
</dbReference>
<evidence type="ECO:0000259" key="2">
    <source>
        <dbReference type="Pfam" id="PF13509"/>
    </source>
</evidence>
<name>A0A9D1M762_9BACT</name>
<dbReference type="Pfam" id="PF13509">
    <property type="entry name" value="S1_2"/>
    <property type="match status" value="2"/>
</dbReference>
<dbReference type="PIRSF" id="PIRSF012524">
    <property type="entry name" value="YitL_S1"/>
    <property type="match status" value="1"/>
</dbReference>
<proteinExistence type="inferred from homology"/>
<dbReference type="PANTHER" id="PTHR37296:SF1">
    <property type="entry name" value="CONSERVED VIRULENCE FACTOR B"/>
    <property type="match status" value="1"/>
</dbReference>
<reference evidence="4" key="1">
    <citation type="submission" date="2020-10" db="EMBL/GenBank/DDBJ databases">
        <authorList>
            <person name="Gilroy R."/>
        </authorList>
    </citation>
    <scope>NUCLEOTIDE SEQUENCE</scope>
    <source>
        <strain evidence="4">CHK158-818</strain>
    </source>
</reference>
<dbReference type="Proteomes" id="UP000824112">
    <property type="component" value="Unassembled WGS sequence"/>
</dbReference>
<comment type="similarity">
    <text evidence="1">Belongs to the CvfB family.</text>
</comment>
<dbReference type="InterPro" id="IPR012340">
    <property type="entry name" value="NA-bd_OB-fold"/>
</dbReference>
<dbReference type="InterPro" id="IPR039566">
    <property type="entry name" value="CvfB_S1_st"/>
</dbReference>
<dbReference type="Gene3D" id="2.40.50.140">
    <property type="entry name" value="Nucleic acid-binding proteins"/>
    <property type="match status" value="2"/>
</dbReference>
<sequence>MVELGKYNTLRVVKILDFGVYLDGGSSGEILLPSRYVPESCQEGDSIVVFVCLDSEDRLIATTQRPYAQVGEFSLLRVNAVNRYGAFLDWGLMKDILVPFREQKTSMQPGRSYLVYIYVDHATNRIVASAKIEKFLDNTPPDYSHNQEVDLIVDRQTDLGYRVIINNLHSGIVYHNEIFCRMDKGARMKGYIKQIRPDGKIDVSLQPLGYAYIDSLAPKILDTLTKNGGVLPLSDKSSSEEIASYFSCSKKNFKKAIGALYKERKISIYEDRIELCQ</sequence>
<comment type="caution">
    <text evidence="4">The sequence shown here is derived from an EMBL/GenBank/DDBJ whole genome shotgun (WGS) entry which is preliminary data.</text>
</comment>